<evidence type="ECO:0000256" key="2">
    <source>
        <dbReference type="ARBA" id="ARBA00022857"/>
    </source>
</evidence>
<sequence>MAYQTISPATGEVILTFNEISDKELESAVAQAQITYQSDWSRRKISDRAKVVSAAASRLREHGEEYARYLTLEMGKLIAEARAEVALSADILDYYASRAEDYLKPQLIPGAPGSSVETLPLGIILGVEPWNFPYYQLARVAGPQLMVGNVVIIKHAGSVPQSALAFARLFEGPDAPLGIYTNIFASFDQVGRLIDDTRIRGATVTGSERAGAAVAERAGRNLKKSVMELGGSDPFIVLEDAPLEATLDNALWGRMNNTGQSCVASKRFIVIGKERGKAFLVGLTARMGALKVGDPNDEATTLGPVSSENAMKGLLHQIDVARNAGAKVVLGGGRVNRSGFYVEATILTEISKDNPIYRQELFGPVASFYVVDTEDEAIALANATPFGLGGSVFTADLDRGRRVADRIESGMVFINHPTWTAPALPFGGVKNSGYGRELSDLGFGEFVNRRLVSVSPVGAPPPSVNQAG</sequence>
<dbReference type="PANTHER" id="PTHR43217">
    <property type="entry name" value="SUCCINATE SEMIALDEHYDE DEHYDROGENASE [NAD(P)+] SAD"/>
    <property type="match status" value="1"/>
</dbReference>
<feature type="domain" description="Aldehyde dehydrogenase" evidence="4">
    <location>
        <begin position="3"/>
        <end position="450"/>
    </location>
</feature>
<dbReference type="InterPro" id="IPR044148">
    <property type="entry name" value="ALDH_GabD1-like"/>
</dbReference>
<evidence type="ECO:0000313" key="6">
    <source>
        <dbReference type="Proteomes" id="UP000758022"/>
    </source>
</evidence>
<dbReference type="CDD" id="cd07100">
    <property type="entry name" value="ALDH_SSADH1_GabD1"/>
    <property type="match status" value="1"/>
</dbReference>
<dbReference type="Proteomes" id="UP000758022">
    <property type="component" value="Unassembled WGS sequence"/>
</dbReference>
<evidence type="ECO:0000313" key="5">
    <source>
        <dbReference type="EMBL" id="MBY3064523.1"/>
    </source>
</evidence>
<dbReference type="Pfam" id="PF00171">
    <property type="entry name" value="Aldedh"/>
    <property type="match status" value="1"/>
</dbReference>
<dbReference type="InterPro" id="IPR015590">
    <property type="entry name" value="Aldehyde_DH_dom"/>
</dbReference>
<dbReference type="InterPro" id="IPR016162">
    <property type="entry name" value="Ald_DH_N"/>
</dbReference>
<proteinExistence type="inferred from homology"/>
<comment type="caution">
    <text evidence="5">The sequence shown here is derived from an EMBL/GenBank/DDBJ whole genome shotgun (WGS) entry which is preliminary data.</text>
</comment>
<evidence type="ECO:0000256" key="3">
    <source>
        <dbReference type="ARBA" id="ARBA00023002"/>
    </source>
</evidence>
<dbReference type="PANTHER" id="PTHR43217:SF2">
    <property type="entry name" value="SUCCINATE-SEMIALDEHYDE DEHYDROGENASE [NADP(+)]"/>
    <property type="match status" value="1"/>
</dbReference>
<dbReference type="EMBL" id="JAAXQQ010000004">
    <property type="protein sequence ID" value="MBY3064523.1"/>
    <property type="molecule type" value="Genomic_DNA"/>
</dbReference>
<gene>
    <name evidence="5" type="ORF">HFO74_13935</name>
</gene>
<dbReference type="InterPro" id="IPR016161">
    <property type="entry name" value="Ald_DH/histidinol_DH"/>
</dbReference>
<keyword evidence="2" id="KW-0521">NADP</keyword>
<reference evidence="5" key="1">
    <citation type="submission" date="2020-04" db="EMBL/GenBank/DDBJ databases">
        <title>Global-level population genomics supports evidence of horizontal gene transfer on evolution of Rhizobia in Lentils.</title>
        <authorList>
            <person name="Gai Y."/>
            <person name="Cook D."/>
            <person name="Riely B."/>
        </authorList>
    </citation>
    <scope>NUCLEOTIDE SEQUENCE</scope>
    <source>
        <strain evidence="5">TLR9</strain>
    </source>
</reference>
<dbReference type="GO" id="GO:0004030">
    <property type="term" value="F:aldehyde dehydrogenase [NAD(P)+] activity"/>
    <property type="evidence" value="ECO:0007669"/>
    <property type="project" value="InterPro"/>
</dbReference>
<evidence type="ECO:0000259" key="4">
    <source>
        <dbReference type="Pfam" id="PF00171"/>
    </source>
</evidence>
<comment type="similarity">
    <text evidence="1">Belongs to the aldehyde dehydrogenase family.</text>
</comment>
<dbReference type="Gene3D" id="3.40.309.10">
    <property type="entry name" value="Aldehyde Dehydrogenase, Chain A, domain 2"/>
    <property type="match status" value="1"/>
</dbReference>
<organism evidence="5 6">
    <name type="scientific">Rhizobium laguerreae</name>
    <dbReference type="NCBI Taxonomy" id="1076926"/>
    <lineage>
        <taxon>Bacteria</taxon>
        <taxon>Pseudomonadati</taxon>
        <taxon>Pseudomonadota</taxon>
        <taxon>Alphaproteobacteria</taxon>
        <taxon>Hyphomicrobiales</taxon>
        <taxon>Rhizobiaceae</taxon>
        <taxon>Rhizobium/Agrobacterium group</taxon>
        <taxon>Rhizobium</taxon>
    </lineage>
</organism>
<dbReference type="InterPro" id="IPR016163">
    <property type="entry name" value="Ald_DH_C"/>
</dbReference>
<dbReference type="AlphaFoldDB" id="A0AB35FEV8"/>
<keyword evidence="3" id="KW-0560">Oxidoreductase</keyword>
<dbReference type="SUPFAM" id="SSF53720">
    <property type="entry name" value="ALDH-like"/>
    <property type="match status" value="1"/>
</dbReference>
<dbReference type="FunFam" id="3.40.309.10:FF:000009">
    <property type="entry name" value="Aldehyde dehydrogenase A"/>
    <property type="match status" value="1"/>
</dbReference>
<dbReference type="InterPro" id="IPR047110">
    <property type="entry name" value="GABD/Sad-like"/>
</dbReference>
<name>A0AB35FEV8_9HYPH</name>
<evidence type="ECO:0000256" key="1">
    <source>
        <dbReference type="ARBA" id="ARBA00009986"/>
    </source>
</evidence>
<dbReference type="Gene3D" id="3.40.605.10">
    <property type="entry name" value="Aldehyde Dehydrogenase, Chain A, domain 1"/>
    <property type="match status" value="1"/>
</dbReference>
<protein>
    <submittedName>
        <fullName evidence="5">NAD-dependent succinate-semialdehyde dehydrogenase</fullName>
    </submittedName>
</protein>
<dbReference type="RefSeq" id="WP_221978966.1">
    <property type="nucleotide sequence ID" value="NZ_JAAXQQ010000004.1"/>
</dbReference>
<accession>A0AB35FEV8</accession>
<dbReference type="GO" id="GO:0004777">
    <property type="term" value="F:succinate-semialdehyde dehydrogenase (NAD+) activity"/>
    <property type="evidence" value="ECO:0007669"/>
    <property type="project" value="TreeGrafter"/>
</dbReference>